<evidence type="ECO:0000256" key="4">
    <source>
        <dbReference type="ARBA" id="ARBA00022692"/>
    </source>
</evidence>
<evidence type="ECO:0000256" key="8">
    <source>
        <dbReference type="ARBA" id="ARBA00022989"/>
    </source>
</evidence>
<keyword evidence="8 12" id="KW-1133">Transmembrane helix</keyword>
<dbReference type="Gene3D" id="3.40.50.300">
    <property type="entry name" value="P-loop containing nucleotide triphosphate hydrolases"/>
    <property type="match status" value="2"/>
</dbReference>
<feature type="transmembrane region" description="Helical" evidence="12">
    <location>
        <begin position="873"/>
        <end position="891"/>
    </location>
</feature>
<evidence type="ECO:0000256" key="7">
    <source>
        <dbReference type="ARBA" id="ARBA00022840"/>
    </source>
</evidence>
<dbReference type="InterPro" id="IPR027417">
    <property type="entry name" value="P-loop_NTPase"/>
</dbReference>
<protein>
    <recommendedName>
        <fullName evidence="22">GTPase-activating protein</fullName>
    </recommendedName>
</protein>
<gene>
    <name evidence="16" type="ORF">TWF106_003990</name>
    <name evidence="18" type="ORF">TWF191_006136</name>
    <name evidence="17" type="ORF">TWF679_001011</name>
    <name evidence="15" type="ORF">TWF788_011002</name>
</gene>
<evidence type="ECO:0000256" key="12">
    <source>
        <dbReference type="SAM" id="Phobius"/>
    </source>
</evidence>
<dbReference type="PROSITE" id="PS50929">
    <property type="entry name" value="ABC_TM1F"/>
    <property type="match status" value="2"/>
</dbReference>
<feature type="transmembrane region" description="Helical" evidence="12">
    <location>
        <begin position="956"/>
        <end position="978"/>
    </location>
</feature>
<comment type="similarity">
    <text evidence="2">Belongs to the ABC transporter superfamily. ABCB family. Multidrug resistance exporter (TC 3.A.1.201) subfamily.</text>
</comment>
<dbReference type="EMBL" id="JAABOE010000088">
    <property type="protein sequence ID" value="KAF3168028.1"/>
    <property type="molecule type" value="Genomic_DNA"/>
</dbReference>
<dbReference type="PANTHER" id="PTHR43394">
    <property type="entry name" value="ATP-DEPENDENT PERMEASE MDL1, MITOCHONDRIAL"/>
    <property type="match status" value="1"/>
</dbReference>
<dbReference type="GO" id="GO:0016887">
    <property type="term" value="F:ATP hydrolysis activity"/>
    <property type="evidence" value="ECO:0007669"/>
    <property type="project" value="InterPro"/>
</dbReference>
<sequence>MSTTAPMNEPSIPISEKLIDEGIKSEIPGSSSGEASITILDEAEEEKKKKEKEEEEGGFGAYWRIFKYASTGDRILYAIALLTGIASGAAMPLMTIIFGRFTAKFTNFAADPTQGGDQFLRDVNTFVLYFVYLFVGRLVTTYIAVTCITIAATRTVRNIRQAFLEHLLRMEISHFDKADSGATATQVTTNGNRINSGIAEKLILVVQSIAMFLSAFIVALAAQWKLALITMSIIPVIVIVTGACIALDASNEAAIIKLYSRASALAQETFSSIKAVHAFFAHDKMLSKYNEYLETAHKTGDKKSPIYSIMFSTEYFCIYAGTALAFWQGHRMYRSGEIQDVGTVFTVELAMMLAASAMSVIAPQLLAVSAAAAAASELFAILDTPSKLDPLDKSGHAPEECIGDIEISGVDFAYPSRPTAQVLKDFTIKFPAGKTTALVGASGSGKSTCIGLLERWYEPLTGSIKLDGKELKEYNVKWLRSQVRLVQQEPVLFAGTVYENVCRGFLDEQRALPEEEKRKLVQEACALSNAHDFITQLPDGYDTQVGERAGKLSGGQKQRVAIARSIISNPKILLLDEATSALDPKAEKIVQEALNRVSEGRTTITIAHRLSTIKQAQNIAVMSNGEIVEQGTHDELVALDRHYAALVRAQDLGDKGEKSAGWNSDQEDGEENEDHLALSRTKTVASKAEASAAAKKAVTEGTLHYGILKCIWILLAEQKEIYGKMAFVFFLCAAGAAIYPVQAILFSRVFEVFTPTDSEVYQNATRSANFWALMFFVVAIGSVACYAPLGWIVNLEAQTISHKYRKEIMEIALQQDMTFYDHEENSSGALTAKLSALPQQLMELLSMNLPLMLMVVCNVVGSSIMALASGWKLALVVLAGGMIPLIAAGYYRIRLELKLDEENGDRFAQSASIASESIAAIRTVASLTLEEEVLKSFKLKLGEVVNNSFRTILVRMLFYSVSQSLDFLVMALGFWYGAKLLVSGEYNTQQFFMIFIGVIFAGQAAGQFFGYTTSLTKAAEGANYILWARTLRPTITVNDENKDNGPDGDNDVALESVDFAYPQRQQSRVLKGIDIQIKPSQFVAFVGASGCGKTTVISLLERYYDPTYGQISLGGQDIKSFSPKLYRRHLSLVQQEPTLYQGSVKENISLGLEHEPTREELEKACKMANAYDFVMGLPEGFETPCGAYGAQFSGGQRQRIAIARALIRNPRVLLLDEATSALDTQSERLVQSAIDEAKQENGRITIAVAHRLSTVVKADVIYVFANGRVAEEGTHAELLKKKGRYFEMCLAQSLDRSV</sequence>
<feature type="transmembrane region" description="Helical" evidence="12">
    <location>
        <begin position="202"/>
        <end position="222"/>
    </location>
</feature>
<name>A0A6G1M8C0_ORBOL</name>
<dbReference type="CDD" id="cd18577">
    <property type="entry name" value="ABC_6TM_Pgp_ABCB1_D1_like"/>
    <property type="match status" value="1"/>
</dbReference>
<dbReference type="GO" id="GO:0005743">
    <property type="term" value="C:mitochondrial inner membrane"/>
    <property type="evidence" value="ECO:0007669"/>
    <property type="project" value="TreeGrafter"/>
</dbReference>
<dbReference type="GO" id="GO:0015421">
    <property type="term" value="F:ABC-type oligopeptide transporter activity"/>
    <property type="evidence" value="ECO:0007669"/>
    <property type="project" value="TreeGrafter"/>
</dbReference>
<feature type="transmembrane region" description="Helical" evidence="12">
    <location>
        <begin position="990"/>
        <end position="1011"/>
    </location>
</feature>
<feature type="domain" description="ABC transporter" evidence="13">
    <location>
        <begin position="405"/>
        <end position="649"/>
    </location>
</feature>
<keyword evidence="6" id="KW-0547">Nucleotide-binding</keyword>
<keyword evidence="9 12" id="KW-0472">Membrane</keyword>
<dbReference type="FunFam" id="3.40.50.300:FF:000251">
    <property type="entry name" value="ABC transporter B family member 19"/>
    <property type="match status" value="1"/>
</dbReference>
<feature type="region of interest" description="Disordered" evidence="11">
    <location>
        <begin position="655"/>
        <end position="676"/>
    </location>
</feature>
<dbReference type="InterPro" id="IPR036640">
    <property type="entry name" value="ABC1_TM_sf"/>
</dbReference>
<evidence type="ECO:0000256" key="9">
    <source>
        <dbReference type="ARBA" id="ARBA00023136"/>
    </source>
</evidence>
<dbReference type="Gene3D" id="1.20.1560.10">
    <property type="entry name" value="ABC transporter type 1, transmembrane domain"/>
    <property type="match status" value="1"/>
</dbReference>
<keyword evidence="10" id="KW-0325">Glycoprotein</keyword>
<evidence type="ECO:0000313" key="21">
    <source>
        <dbReference type="Proteomes" id="UP000483672"/>
    </source>
</evidence>
<dbReference type="Proteomes" id="UP000479691">
    <property type="component" value="Unassembled WGS sequence"/>
</dbReference>
<accession>A0A6G1M8C0</accession>
<evidence type="ECO:0000313" key="19">
    <source>
        <dbReference type="Proteomes" id="UP000472727"/>
    </source>
</evidence>
<evidence type="ECO:0000313" key="17">
    <source>
        <dbReference type="EMBL" id="KAF3218485.1"/>
    </source>
</evidence>
<evidence type="ECO:0000256" key="11">
    <source>
        <dbReference type="SAM" id="MobiDB-lite"/>
    </source>
</evidence>
<dbReference type="EMBL" id="WIWT01000011">
    <property type="protein sequence ID" value="KAF3218485.1"/>
    <property type="molecule type" value="Genomic_DNA"/>
</dbReference>
<evidence type="ECO:0008006" key="22">
    <source>
        <dbReference type="Google" id="ProtNLM"/>
    </source>
</evidence>
<dbReference type="Proteomes" id="UP000614610">
    <property type="component" value="Unassembled WGS sequence"/>
</dbReference>
<dbReference type="PANTHER" id="PTHR43394:SF16">
    <property type="entry name" value="ABC TRANSPORTER B FAMILY MEMBER 4-LIKE ISOFORM X1"/>
    <property type="match status" value="1"/>
</dbReference>
<dbReference type="SMART" id="SM00382">
    <property type="entry name" value="AAA"/>
    <property type="match status" value="2"/>
</dbReference>
<keyword evidence="4 12" id="KW-0812">Transmembrane</keyword>
<dbReference type="PROSITE" id="PS50893">
    <property type="entry name" value="ABC_TRANSPORTER_2"/>
    <property type="match status" value="2"/>
</dbReference>
<dbReference type="InterPro" id="IPR003439">
    <property type="entry name" value="ABC_transporter-like_ATP-bd"/>
</dbReference>
<evidence type="ECO:0000313" key="16">
    <source>
        <dbReference type="EMBL" id="KAF3199205.1"/>
    </source>
</evidence>
<comment type="subcellular location">
    <subcellularLocation>
        <location evidence="1">Membrane</location>
        <topology evidence="1">Multi-pass membrane protein</topology>
    </subcellularLocation>
</comment>
<proteinExistence type="inferred from homology"/>
<feature type="transmembrane region" description="Helical" evidence="12">
    <location>
        <begin position="75"/>
        <end position="98"/>
    </location>
</feature>
<dbReference type="CDD" id="cd18578">
    <property type="entry name" value="ABC_6TM_Pgp_ABCB1_D2_like"/>
    <property type="match status" value="1"/>
</dbReference>
<dbReference type="OrthoDB" id="6500128at2759"/>
<feature type="transmembrane region" description="Helical" evidence="12">
    <location>
        <begin position="126"/>
        <end position="152"/>
    </location>
</feature>
<evidence type="ECO:0000256" key="1">
    <source>
        <dbReference type="ARBA" id="ARBA00004141"/>
    </source>
</evidence>
<keyword evidence="5" id="KW-0677">Repeat</keyword>
<dbReference type="Proteomes" id="UP000483672">
    <property type="component" value="Unassembled WGS sequence"/>
</dbReference>
<dbReference type="PROSITE" id="PS00211">
    <property type="entry name" value="ABC_TRANSPORTER_1"/>
    <property type="match status" value="2"/>
</dbReference>
<feature type="domain" description="ABC transmembrane type-1" evidence="14">
    <location>
        <begin position="726"/>
        <end position="1017"/>
    </location>
</feature>
<feature type="transmembrane region" description="Helical" evidence="12">
    <location>
        <begin position="228"/>
        <end position="247"/>
    </location>
</feature>
<feature type="domain" description="ABC transporter" evidence="13">
    <location>
        <begin position="1052"/>
        <end position="1291"/>
    </location>
</feature>
<dbReference type="InterPro" id="IPR011527">
    <property type="entry name" value="ABC1_TM_dom"/>
</dbReference>
<feature type="transmembrane region" description="Helical" evidence="12">
    <location>
        <begin position="770"/>
        <end position="793"/>
    </location>
</feature>
<keyword evidence="3" id="KW-0813">Transport</keyword>
<evidence type="ECO:0000256" key="3">
    <source>
        <dbReference type="ARBA" id="ARBA00022448"/>
    </source>
</evidence>
<evidence type="ECO:0000313" key="20">
    <source>
        <dbReference type="Proteomes" id="UP000479691"/>
    </source>
</evidence>
<evidence type="ECO:0000256" key="10">
    <source>
        <dbReference type="ARBA" id="ARBA00023180"/>
    </source>
</evidence>
<dbReference type="Pfam" id="PF00005">
    <property type="entry name" value="ABC_tran"/>
    <property type="match status" value="2"/>
</dbReference>
<evidence type="ECO:0000313" key="15">
    <source>
        <dbReference type="EMBL" id="KAF3168028.1"/>
    </source>
</evidence>
<dbReference type="SUPFAM" id="SSF90123">
    <property type="entry name" value="ABC transporter transmembrane region"/>
    <property type="match status" value="2"/>
</dbReference>
<dbReference type="GO" id="GO:0090374">
    <property type="term" value="P:oligopeptide export from mitochondrion"/>
    <property type="evidence" value="ECO:0007669"/>
    <property type="project" value="TreeGrafter"/>
</dbReference>
<dbReference type="FunFam" id="3.40.50.300:FF:000913">
    <property type="entry name" value="ABC multidrug transporter SitT"/>
    <property type="match status" value="1"/>
</dbReference>
<dbReference type="SUPFAM" id="SSF52540">
    <property type="entry name" value="P-loop containing nucleoside triphosphate hydrolases"/>
    <property type="match status" value="2"/>
</dbReference>
<feature type="transmembrane region" description="Helical" evidence="12">
    <location>
        <begin position="849"/>
        <end position="867"/>
    </location>
</feature>
<dbReference type="EMBL" id="WIPF01000033">
    <property type="protein sequence ID" value="KAF3224354.1"/>
    <property type="molecule type" value="Genomic_DNA"/>
</dbReference>
<feature type="transmembrane region" description="Helical" evidence="12">
    <location>
        <begin position="727"/>
        <end position="750"/>
    </location>
</feature>
<feature type="transmembrane region" description="Helical" evidence="12">
    <location>
        <begin position="306"/>
        <end position="329"/>
    </location>
</feature>
<dbReference type="InterPro" id="IPR039421">
    <property type="entry name" value="Type_1_exporter"/>
</dbReference>
<evidence type="ECO:0000256" key="2">
    <source>
        <dbReference type="ARBA" id="ARBA00007577"/>
    </source>
</evidence>
<reference evidence="19 20" key="1">
    <citation type="submission" date="2019-06" db="EMBL/GenBank/DDBJ databases">
        <authorList>
            <person name="Palmer J.M."/>
        </authorList>
    </citation>
    <scope>NUCLEOTIDE SEQUENCE [LARGE SCALE GENOMIC DNA]</scope>
    <source>
        <strain evidence="16 19">TWF106</strain>
        <strain evidence="18 21">TWF191</strain>
        <strain evidence="17">TWF679</strain>
        <strain evidence="15 20">TWF788</strain>
    </source>
</reference>
<feature type="domain" description="ABC transmembrane type-1" evidence="14">
    <location>
        <begin position="78"/>
        <end position="370"/>
    </location>
</feature>
<dbReference type="InterPro" id="IPR003593">
    <property type="entry name" value="AAA+_ATPase"/>
</dbReference>
<evidence type="ECO:0000256" key="6">
    <source>
        <dbReference type="ARBA" id="ARBA00022741"/>
    </source>
</evidence>
<evidence type="ECO:0000313" key="18">
    <source>
        <dbReference type="EMBL" id="KAF3224354.1"/>
    </source>
</evidence>
<keyword evidence="7" id="KW-0067">ATP-binding</keyword>
<dbReference type="InterPro" id="IPR017871">
    <property type="entry name" value="ABC_transporter-like_CS"/>
</dbReference>
<dbReference type="EMBL" id="WIWS01000191">
    <property type="protein sequence ID" value="KAF3199205.1"/>
    <property type="molecule type" value="Genomic_DNA"/>
</dbReference>
<evidence type="ECO:0000259" key="14">
    <source>
        <dbReference type="PROSITE" id="PS50929"/>
    </source>
</evidence>
<dbReference type="Proteomes" id="UP000472727">
    <property type="component" value="Unassembled WGS sequence"/>
</dbReference>
<evidence type="ECO:0000259" key="13">
    <source>
        <dbReference type="PROSITE" id="PS50893"/>
    </source>
</evidence>
<dbReference type="GO" id="GO:0005524">
    <property type="term" value="F:ATP binding"/>
    <property type="evidence" value="ECO:0007669"/>
    <property type="project" value="UniProtKB-KW"/>
</dbReference>
<organism evidence="16 19">
    <name type="scientific">Orbilia oligospora</name>
    <name type="common">Nematode-trapping fungus</name>
    <name type="synonym">Arthrobotrys oligospora</name>
    <dbReference type="NCBI Taxonomy" id="2813651"/>
    <lineage>
        <taxon>Eukaryota</taxon>
        <taxon>Fungi</taxon>
        <taxon>Dikarya</taxon>
        <taxon>Ascomycota</taxon>
        <taxon>Pezizomycotina</taxon>
        <taxon>Orbiliomycetes</taxon>
        <taxon>Orbiliales</taxon>
        <taxon>Orbiliaceae</taxon>
        <taxon>Orbilia</taxon>
    </lineage>
</organism>
<comment type="caution">
    <text evidence="16">The sequence shown here is derived from an EMBL/GenBank/DDBJ whole genome shotgun (WGS) entry which is preliminary data.</text>
</comment>
<dbReference type="Pfam" id="PF00664">
    <property type="entry name" value="ABC_membrane"/>
    <property type="match status" value="2"/>
</dbReference>
<dbReference type="CDD" id="cd03249">
    <property type="entry name" value="ABC_MTABC3_MDL1_MDL2"/>
    <property type="match status" value="2"/>
</dbReference>
<evidence type="ECO:0000256" key="5">
    <source>
        <dbReference type="ARBA" id="ARBA00022737"/>
    </source>
</evidence>